<dbReference type="EMBL" id="BGZK01000037">
    <property type="protein sequence ID" value="GBP09707.1"/>
    <property type="molecule type" value="Genomic_DNA"/>
</dbReference>
<name>A0A4C1T8H2_EUMVA</name>
<dbReference type="AlphaFoldDB" id="A0A4C1T8H2"/>
<gene>
    <name evidence="1" type="ORF">EVAR_81008_1</name>
</gene>
<keyword evidence="2" id="KW-1185">Reference proteome</keyword>
<evidence type="ECO:0000313" key="2">
    <source>
        <dbReference type="Proteomes" id="UP000299102"/>
    </source>
</evidence>
<comment type="caution">
    <text evidence="1">The sequence shown here is derived from an EMBL/GenBank/DDBJ whole genome shotgun (WGS) entry which is preliminary data.</text>
</comment>
<protein>
    <submittedName>
        <fullName evidence="1">Uncharacterized protein</fullName>
    </submittedName>
</protein>
<sequence length="94" mass="11041">MKSLYDRTYGPAWRCRVLFKSLGRLAQFRMVVLTVVVTDTPTRSATDGLMSYPEHAIILFRALKLKWEFPFQKQSWNSRALKLVTLANFEIHDY</sequence>
<reference evidence="1 2" key="1">
    <citation type="journal article" date="2019" name="Commun. Biol.">
        <title>The bagworm genome reveals a unique fibroin gene that provides high tensile strength.</title>
        <authorList>
            <person name="Kono N."/>
            <person name="Nakamura H."/>
            <person name="Ohtoshi R."/>
            <person name="Tomita M."/>
            <person name="Numata K."/>
            <person name="Arakawa K."/>
        </authorList>
    </citation>
    <scope>NUCLEOTIDE SEQUENCE [LARGE SCALE GENOMIC DNA]</scope>
</reference>
<dbReference type="Proteomes" id="UP000299102">
    <property type="component" value="Unassembled WGS sequence"/>
</dbReference>
<accession>A0A4C1T8H2</accession>
<evidence type="ECO:0000313" key="1">
    <source>
        <dbReference type="EMBL" id="GBP09707.1"/>
    </source>
</evidence>
<proteinExistence type="predicted"/>
<organism evidence="1 2">
    <name type="scientific">Eumeta variegata</name>
    <name type="common">Bagworm moth</name>
    <name type="synonym">Eumeta japonica</name>
    <dbReference type="NCBI Taxonomy" id="151549"/>
    <lineage>
        <taxon>Eukaryota</taxon>
        <taxon>Metazoa</taxon>
        <taxon>Ecdysozoa</taxon>
        <taxon>Arthropoda</taxon>
        <taxon>Hexapoda</taxon>
        <taxon>Insecta</taxon>
        <taxon>Pterygota</taxon>
        <taxon>Neoptera</taxon>
        <taxon>Endopterygota</taxon>
        <taxon>Lepidoptera</taxon>
        <taxon>Glossata</taxon>
        <taxon>Ditrysia</taxon>
        <taxon>Tineoidea</taxon>
        <taxon>Psychidae</taxon>
        <taxon>Oiketicinae</taxon>
        <taxon>Eumeta</taxon>
    </lineage>
</organism>